<dbReference type="KEGG" id="vg:5470248"/>
<dbReference type="RefSeq" id="YP_001426656.1">
    <property type="nucleotide sequence ID" value="NC_008724.1"/>
</dbReference>
<gene>
    <name evidence="1" type="primary">z175R</name>
    <name evidence="1" type="ORF">ATCV1_z175R</name>
</gene>
<proteinExistence type="predicted"/>
<keyword evidence="2" id="KW-1185">Reference proteome</keyword>
<protein>
    <submittedName>
        <fullName evidence="1">Uncharacterized protein z175R</fullName>
    </submittedName>
</protein>
<name>A7K8D5_9PHYC</name>
<evidence type="ECO:0000313" key="2">
    <source>
        <dbReference type="Proteomes" id="UP000202420"/>
    </source>
</evidence>
<dbReference type="GeneID" id="5470248"/>
<dbReference type="Proteomes" id="UP000202420">
    <property type="component" value="Segment"/>
</dbReference>
<dbReference type="EMBL" id="EF101928">
    <property type="protein sequence ID" value="ABT16309.1"/>
    <property type="molecule type" value="Genomic_DNA"/>
</dbReference>
<organism evidence="1 2">
    <name type="scientific">Chlorovirus heliozoae</name>
    <dbReference type="NCBI Taxonomy" id="322019"/>
    <lineage>
        <taxon>Viruses</taxon>
        <taxon>Varidnaviria</taxon>
        <taxon>Bamfordvirae</taxon>
        <taxon>Nucleocytoviricota</taxon>
        <taxon>Megaviricetes</taxon>
        <taxon>Algavirales</taxon>
        <taxon>Phycodnaviridae</taxon>
        <taxon>Chlorovirus</taxon>
    </lineage>
</organism>
<sequence>MWSPLYRYLVCRCLALRVVPRYVLNRLPPMCLAIANSYTAGTDRMSPFTLWRCPSSSAPCRDALGRRNGLHTVPLKTRL</sequence>
<accession>A7K8D5</accession>
<evidence type="ECO:0000313" key="1">
    <source>
        <dbReference type="EMBL" id="ABT16309.1"/>
    </source>
</evidence>
<reference evidence="1 2" key="1">
    <citation type="submission" date="2006-09" db="EMBL/GenBank/DDBJ databases">
        <title>Sequence and annotation of the 288-kb ATCV-1 virus that infects an endosymbiotic Chlorella strain of the heliozoon Acanthocystis turfacea.</title>
        <authorList>
            <person name="Fitzgerald L.A."/>
            <person name="Graves M.V."/>
            <person name="Li X."/>
            <person name="Pfitzner A.J.P."/>
            <person name="Hartigan J."/>
            <person name="Van Etten J.L."/>
        </authorList>
    </citation>
    <scope>NUCLEOTIDE SEQUENCE [LARGE SCALE GENOMIC DNA]</scope>
    <source>
        <strain evidence="1 2">ATCV-1</strain>
    </source>
</reference>